<dbReference type="InterPro" id="IPR028994">
    <property type="entry name" value="Integrin_alpha_N"/>
</dbReference>
<feature type="chain" id="PRO_5044965747" evidence="13">
    <location>
        <begin position="22"/>
        <end position="1161"/>
    </location>
</feature>
<keyword evidence="5" id="KW-0677">Repeat</keyword>
<keyword evidence="11" id="KW-0325">Glycoprotein</keyword>
<dbReference type="SUPFAM" id="SSF69179">
    <property type="entry name" value="Integrin domains"/>
    <property type="match status" value="3"/>
</dbReference>
<feature type="transmembrane region" description="Helical" evidence="13">
    <location>
        <begin position="969"/>
        <end position="991"/>
    </location>
</feature>
<dbReference type="Gene3D" id="2.60.40.1510">
    <property type="entry name" value="ntegrin, alpha v. Chain A, domain 3"/>
    <property type="match status" value="1"/>
</dbReference>
<dbReference type="Gene3D" id="2.60.40.1530">
    <property type="entry name" value="ntegrin, alpha v. Chain A, domain 4"/>
    <property type="match status" value="1"/>
</dbReference>
<reference evidence="18" key="1">
    <citation type="submission" date="2025-08" db="UniProtKB">
        <authorList>
            <consortium name="RefSeq"/>
        </authorList>
    </citation>
    <scope>IDENTIFICATION</scope>
</reference>
<evidence type="ECO:0000256" key="8">
    <source>
        <dbReference type="ARBA" id="ARBA00023037"/>
    </source>
</evidence>
<dbReference type="SUPFAM" id="SSF69318">
    <property type="entry name" value="Integrin alpha N-terminal domain"/>
    <property type="match status" value="1"/>
</dbReference>
<dbReference type="InterPro" id="IPR013519">
    <property type="entry name" value="Int_alpha_beta-p"/>
</dbReference>
<keyword evidence="4 13" id="KW-0732">Signal</keyword>
<dbReference type="SMART" id="SM00191">
    <property type="entry name" value="Int_alpha"/>
    <property type="match status" value="5"/>
</dbReference>
<dbReference type="RefSeq" id="XP_012937077.1">
    <property type="nucleotide sequence ID" value="XM_013081623.2"/>
</dbReference>
<dbReference type="GeneID" id="101860405"/>
<evidence type="ECO:0000256" key="3">
    <source>
        <dbReference type="ARBA" id="ARBA00022692"/>
    </source>
</evidence>
<comment type="subcellular location">
    <subcellularLocation>
        <location evidence="1 13">Membrane</location>
        <topology evidence="1 13">Single-pass type I membrane protein</topology>
    </subcellularLocation>
</comment>
<dbReference type="PANTHER" id="PTHR23220">
    <property type="entry name" value="INTEGRIN ALPHA"/>
    <property type="match status" value="1"/>
</dbReference>
<feature type="domain" description="Integrin alpha second immunoglobulin-like" evidence="16">
    <location>
        <begin position="614"/>
        <end position="762"/>
    </location>
</feature>
<dbReference type="InterPro" id="IPR048285">
    <property type="entry name" value="Integrin_alpha_Ig-like_2"/>
</dbReference>
<evidence type="ECO:0000256" key="11">
    <source>
        <dbReference type="ARBA" id="ARBA00023180"/>
    </source>
</evidence>
<gene>
    <name evidence="18" type="primary">LOC101860405</name>
</gene>
<dbReference type="InterPro" id="IPR000413">
    <property type="entry name" value="Integrin_alpha"/>
</dbReference>
<dbReference type="InterPro" id="IPR018184">
    <property type="entry name" value="Integrin_alpha_C_CS"/>
</dbReference>
<evidence type="ECO:0000259" key="16">
    <source>
        <dbReference type="Pfam" id="PF20805"/>
    </source>
</evidence>
<dbReference type="InterPro" id="IPR032695">
    <property type="entry name" value="Integrin_dom_sf"/>
</dbReference>
<evidence type="ECO:0000256" key="2">
    <source>
        <dbReference type="ARBA" id="ARBA00008054"/>
    </source>
</evidence>
<dbReference type="Gene3D" id="1.20.5.930">
    <property type="entry name" value="Bicelle-embedded integrin alpha(iib) transmembrane segment"/>
    <property type="match status" value="1"/>
</dbReference>
<keyword evidence="3 13" id="KW-0812">Transmembrane</keyword>
<evidence type="ECO:0000259" key="15">
    <source>
        <dbReference type="Pfam" id="PF08441"/>
    </source>
</evidence>
<feature type="repeat" description="FG-GAP" evidence="12">
    <location>
        <begin position="23"/>
        <end position="88"/>
    </location>
</feature>
<feature type="domain" description="Integrin alpha first immunoglubulin-like" evidence="15">
    <location>
        <begin position="454"/>
        <end position="612"/>
    </location>
</feature>
<evidence type="ECO:0000256" key="9">
    <source>
        <dbReference type="ARBA" id="ARBA00023136"/>
    </source>
</evidence>
<keyword evidence="8 13" id="KW-0401">Integrin</keyword>
<dbReference type="Pfam" id="PF08441">
    <property type="entry name" value="Integrin_A_Ig_1"/>
    <property type="match status" value="1"/>
</dbReference>
<comment type="similarity">
    <text evidence="2 13">Belongs to the integrin alpha chain family.</text>
</comment>
<evidence type="ECO:0000256" key="4">
    <source>
        <dbReference type="ARBA" id="ARBA00022729"/>
    </source>
</evidence>
<dbReference type="InterPro" id="IPR013649">
    <property type="entry name" value="Integrin_alpha_Ig-like_1"/>
</dbReference>
<evidence type="ECO:0000256" key="10">
    <source>
        <dbReference type="ARBA" id="ARBA00023170"/>
    </source>
</evidence>
<feature type="signal peptide" evidence="13">
    <location>
        <begin position="1"/>
        <end position="21"/>
    </location>
</feature>
<organism evidence="17 18">
    <name type="scientific">Aplysia californica</name>
    <name type="common">California sea hare</name>
    <dbReference type="NCBI Taxonomy" id="6500"/>
    <lineage>
        <taxon>Eukaryota</taxon>
        <taxon>Metazoa</taxon>
        <taxon>Spiralia</taxon>
        <taxon>Lophotrochozoa</taxon>
        <taxon>Mollusca</taxon>
        <taxon>Gastropoda</taxon>
        <taxon>Heterobranchia</taxon>
        <taxon>Euthyneura</taxon>
        <taxon>Tectipleura</taxon>
        <taxon>Aplysiida</taxon>
        <taxon>Aplysioidea</taxon>
        <taxon>Aplysiidae</taxon>
        <taxon>Aplysia</taxon>
    </lineage>
</organism>
<name>A0ABM0ZYE1_APLCA</name>
<feature type="repeat" description="FG-GAP" evidence="12">
    <location>
        <begin position="285"/>
        <end position="344"/>
    </location>
</feature>
<keyword evidence="6 13" id="KW-0130">Cell adhesion</keyword>
<evidence type="ECO:0000313" key="18">
    <source>
        <dbReference type="RefSeq" id="XP_012937077.1"/>
    </source>
</evidence>
<evidence type="ECO:0000256" key="5">
    <source>
        <dbReference type="ARBA" id="ARBA00022737"/>
    </source>
</evidence>
<dbReference type="Proteomes" id="UP000694888">
    <property type="component" value="Unplaced"/>
</dbReference>
<feature type="region of interest" description="Disordered" evidence="14">
    <location>
        <begin position="849"/>
        <end position="868"/>
    </location>
</feature>
<dbReference type="Pfam" id="PF01839">
    <property type="entry name" value="FG-GAP"/>
    <property type="match status" value="2"/>
</dbReference>
<evidence type="ECO:0000256" key="12">
    <source>
        <dbReference type="PROSITE-ProRule" id="PRU00803"/>
    </source>
</evidence>
<dbReference type="GO" id="GO:0007229">
    <property type="term" value="P:integrin-mediated signaling pathway"/>
    <property type="evidence" value="ECO:0007669"/>
    <property type="project" value="UniProtKB-KW"/>
</dbReference>
<dbReference type="Gene3D" id="2.60.40.1460">
    <property type="entry name" value="Integrin domains. Chain A, domain 2"/>
    <property type="match status" value="1"/>
</dbReference>
<keyword evidence="10 13" id="KW-0675">Receptor</keyword>
<proteinExistence type="inferred from homology"/>
<feature type="region of interest" description="Disordered" evidence="14">
    <location>
        <begin position="1105"/>
        <end position="1127"/>
    </location>
</feature>
<accession>A0ABM0ZYE1</accession>
<protein>
    <submittedName>
        <fullName evidence="18">Integrin alpha-9</fullName>
    </submittedName>
</protein>
<evidence type="ECO:0000256" key="1">
    <source>
        <dbReference type="ARBA" id="ARBA00004479"/>
    </source>
</evidence>
<evidence type="ECO:0000313" key="17">
    <source>
        <dbReference type="Proteomes" id="UP000694888"/>
    </source>
</evidence>
<dbReference type="PROSITE" id="PS00242">
    <property type="entry name" value="INTEGRIN_ALPHA"/>
    <property type="match status" value="1"/>
</dbReference>
<dbReference type="Gene3D" id="2.130.10.130">
    <property type="entry name" value="Integrin alpha, N-terminal"/>
    <property type="match status" value="1"/>
</dbReference>
<keyword evidence="9 13" id="KW-0472">Membrane</keyword>
<keyword evidence="17" id="KW-1185">Reference proteome</keyword>
<evidence type="ECO:0000256" key="6">
    <source>
        <dbReference type="ARBA" id="ARBA00022889"/>
    </source>
</evidence>
<dbReference type="PROSITE" id="PS51470">
    <property type="entry name" value="FG_GAP"/>
    <property type="match status" value="3"/>
</dbReference>
<dbReference type="PANTHER" id="PTHR23220:SF122">
    <property type="entry name" value="INTEGRIN ALPHA-PS1"/>
    <property type="match status" value="1"/>
</dbReference>
<evidence type="ECO:0000256" key="7">
    <source>
        <dbReference type="ARBA" id="ARBA00022989"/>
    </source>
</evidence>
<feature type="repeat" description="FG-GAP" evidence="12">
    <location>
        <begin position="347"/>
        <end position="403"/>
    </location>
</feature>
<keyword evidence="7 13" id="KW-1133">Transmembrane helix</keyword>
<dbReference type="Pfam" id="PF20805">
    <property type="entry name" value="Integrin_A_Ig_2"/>
    <property type="match status" value="1"/>
</dbReference>
<dbReference type="PRINTS" id="PR01185">
    <property type="entry name" value="INTEGRINA"/>
</dbReference>
<sequence length="1161" mass="129133">MSVGVVLVQILFIHCLKSVLAFNVDTDSSLVFKGPTDSYFGYSVAILENSQGTWLLAGAPRANDSSLPDVHEPGAVFQCNWQYRSSCQPVFIDDFGNEKQTFYKWKNVTVHHKKSNQWLGASIDVNAHSDLQVMICAPRWIDHKFYVQGLEFMNGLCYESKSDLRFHESSAWPALEYLRKQVHRSGFFAYGMGSMGTSAAYSQDGKFVILGAPGLNDWSGGFAFVEAGSNSRPRILELPMEDHSNSYFGMAVTTARLSAEDVFTVIGGPRAGGVGKVFGYNKKFQLVLVKDGEQLGSSFGASVCAADLNGDGLDDLIVGAPMYSDQLDEGRVYVYINREFFSLELLQPSLSGRNVPNARFGTALANTGDLNHDNFEDIAVGAPYEEGSGVVYIYNGAKNGLYSEPSQRIVGRDIHSSLKTFGWSFSRPWDVDNNHYKDFAVGAFESNMVVLLRTRSVLDLFASLQVSPSVIDIKKRPACSHQGHSWHCFTAHLCLKYSGKNLPPSSEVNMTMTLDTLEKHRGERSRLFVLSRDDMEKETVNELVTLRLERNSCWKKYVYIRPNSRDIITPLQLQVDFEIASNSIGIASMCTICPIRNKYIPNTVTTTTRFALECGDDHECHPDLSLKARPLFKDDGKFFLIDTSPWFDVELTVGNTGEISYLTVLTVEHPPSVVYSSLHVVGGGSFPMCAPGLANTNSTYSYLLCDLSEPVRTGQKTVLRMRFYAQGVPYDVFELNMNFNVSSTSEEGAHIMLDNSVQVKVPLQMRTQLKLAGVSLPSQVSLPHANRRSEDMTEFVSLTHLYILHNLGPSPMPHGQLTLKFPELDWFLVENIYVERKSVTDAFSKVPVECNQSPNRSHPDAAHSGDGDVEGGALSDGFKYLTCENTVCLTITCYVGLMHVSETVYVNMSLSMRTRVLDELKGPQQVGVTSVAFMEEPAYTVYHSLASSHNASTTSYIVYESLPLKAVTWWVLVISISSGLLLLYIIGIILWKCGFFRRKKKEELQRLIRSTEAEREMLHSDSLSAGSSEVMMPPPAHGGANGIDHLRHGLELDQRLFYPHMSLDDDGPLDRSPHQGDFFHNQSLNRRDIRQGNHNPSYLHSFHTLQGGGGGRSRNPGHGTGVRSNGHHNLRHNLWVAPPPAPAPPPSFNNEMYLEPLETRA</sequence>
<evidence type="ECO:0000256" key="14">
    <source>
        <dbReference type="SAM" id="MobiDB-lite"/>
    </source>
</evidence>
<feature type="compositionally biased region" description="Basic and acidic residues" evidence="14">
    <location>
        <begin position="857"/>
        <end position="866"/>
    </location>
</feature>
<evidence type="ECO:0000256" key="13">
    <source>
        <dbReference type="RuleBase" id="RU003762"/>
    </source>
</evidence>
<dbReference type="InterPro" id="IPR013517">
    <property type="entry name" value="FG-GAP"/>
</dbReference>